<keyword evidence="7 13" id="KW-0808">Transferase</keyword>
<keyword evidence="6 13" id="KW-0963">Cytoplasm</keyword>
<dbReference type="EMBL" id="NNRL01000163">
    <property type="protein sequence ID" value="OYR10964.1"/>
    <property type="molecule type" value="Genomic_DNA"/>
</dbReference>
<evidence type="ECO:0000256" key="6">
    <source>
        <dbReference type="ARBA" id="ARBA00022490"/>
    </source>
</evidence>
<evidence type="ECO:0000313" key="16">
    <source>
        <dbReference type="Proteomes" id="UP000216478"/>
    </source>
</evidence>
<reference evidence="15 16" key="1">
    <citation type="submission" date="2017-07" db="EMBL/GenBank/DDBJ databases">
        <title>Phylogenetic study on the rhizospheric bacterium Ochrobactrum sp. A44.</title>
        <authorList>
            <person name="Krzyzanowska D.M."/>
            <person name="Ossowicki A."/>
            <person name="Rajewska M."/>
            <person name="Maciag T."/>
            <person name="Kaczynski Z."/>
            <person name="Czerwicka M."/>
            <person name="Jafra S."/>
        </authorList>
    </citation>
    <scope>NUCLEOTIDE SEQUENCE [LARGE SCALE GENOMIC DNA]</scope>
    <source>
        <strain evidence="15 16">OgA9a</strain>
    </source>
</reference>
<dbReference type="PANTHER" id="PTHR23117:SF13">
    <property type="entry name" value="GUANYLATE KINASE"/>
    <property type="match status" value="1"/>
</dbReference>
<keyword evidence="9 13" id="KW-0418">Kinase</keyword>
<evidence type="ECO:0000256" key="8">
    <source>
        <dbReference type="ARBA" id="ARBA00022741"/>
    </source>
</evidence>
<feature type="domain" description="Guanylate kinase-like" evidence="14">
    <location>
        <begin position="14"/>
        <end position="194"/>
    </location>
</feature>
<sequence>MAISSVEHGIARRGLMVVISSPSGAGKSTIARQLLNDPDMKLSLSISVTTRERRPSEINGVHYHFITKREFERLRDNDQLIEWAEVHGNFYGTLRQTAEEALADGQDMLFDIDWQGAEQLQAKMPADVVSIFILPPTMRELQNRLNRRAEDTADVIETRLQNARFEIQKWVKYDYIVINEDLERSYAGIKGIIIAERLRRDRRPGLFDFVTGLLEENPGV</sequence>
<evidence type="ECO:0000256" key="10">
    <source>
        <dbReference type="ARBA" id="ARBA00022840"/>
    </source>
</evidence>
<dbReference type="PANTHER" id="PTHR23117">
    <property type="entry name" value="GUANYLATE KINASE-RELATED"/>
    <property type="match status" value="1"/>
</dbReference>
<protein>
    <recommendedName>
        <fullName evidence="5 13">Guanylate kinase</fullName>
        <ecNumber evidence="4 13">2.7.4.8</ecNumber>
    </recommendedName>
    <alternativeName>
        <fullName evidence="11 13">GMP kinase</fullName>
    </alternativeName>
</protein>
<dbReference type="Pfam" id="PF00625">
    <property type="entry name" value="Guanylate_kin"/>
    <property type="match status" value="1"/>
</dbReference>
<name>A0A256F802_9HYPH</name>
<gene>
    <name evidence="13 15" type="primary">gmk</name>
    <name evidence="15" type="ORF">CEV33_2430</name>
</gene>
<comment type="subcellular location">
    <subcellularLocation>
        <location evidence="2 13">Cytoplasm</location>
    </subcellularLocation>
</comment>
<dbReference type="InterPro" id="IPR008144">
    <property type="entry name" value="Guanylate_kin-like_dom"/>
</dbReference>
<evidence type="ECO:0000256" key="2">
    <source>
        <dbReference type="ARBA" id="ARBA00004496"/>
    </source>
</evidence>
<evidence type="ECO:0000256" key="4">
    <source>
        <dbReference type="ARBA" id="ARBA00012961"/>
    </source>
</evidence>
<dbReference type="GO" id="GO:0005829">
    <property type="term" value="C:cytosol"/>
    <property type="evidence" value="ECO:0007669"/>
    <property type="project" value="TreeGrafter"/>
</dbReference>
<dbReference type="InterPro" id="IPR017665">
    <property type="entry name" value="Guanylate_kinase"/>
</dbReference>
<dbReference type="InterPro" id="IPR020590">
    <property type="entry name" value="Guanylate_kinase_CS"/>
</dbReference>
<evidence type="ECO:0000256" key="12">
    <source>
        <dbReference type="ARBA" id="ARBA00048594"/>
    </source>
</evidence>
<evidence type="ECO:0000256" key="1">
    <source>
        <dbReference type="ARBA" id="ARBA00003531"/>
    </source>
</evidence>
<dbReference type="SUPFAM" id="SSF52540">
    <property type="entry name" value="P-loop containing nucleoside triphosphate hydrolases"/>
    <property type="match status" value="1"/>
</dbReference>
<organism evidence="15 16">
    <name type="scientific">Brucella grignonensis</name>
    <dbReference type="NCBI Taxonomy" id="94627"/>
    <lineage>
        <taxon>Bacteria</taxon>
        <taxon>Pseudomonadati</taxon>
        <taxon>Pseudomonadota</taxon>
        <taxon>Alphaproteobacteria</taxon>
        <taxon>Hyphomicrobiales</taxon>
        <taxon>Brucellaceae</taxon>
        <taxon>Brucella/Ochrobactrum group</taxon>
        <taxon>Brucella</taxon>
    </lineage>
</organism>
<dbReference type="PROSITE" id="PS50052">
    <property type="entry name" value="GUANYLATE_KINASE_2"/>
    <property type="match status" value="1"/>
</dbReference>
<dbReference type="GO" id="GO:0004385">
    <property type="term" value="F:GMP kinase activity"/>
    <property type="evidence" value="ECO:0007669"/>
    <property type="project" value="UniProtKB-UniRule"/>
</dbReference>
<keyword evidence="16" id="KW-1185">Reference proteome</keyword>
<dbReference type="NCBIfam" id="TIGR03263">
    <property type="entry name" value="guanyl_kin"/>
    <property type="match status" value="1"/>
</dbReference>
<comment type="function">
    <text evidence="1 13">Essential for recycling GMP and indirectly, cGMP.</text>
</comment>
<dbReference type="CDD" id="cd00071">
    <property type="entry name" value="GMPK"/>
    <property type="match status" value="1"/>
</dbReference>
<proteinExistence type="inferred from homology"/>
<dbReference type="RefSeq" id="WP_094541601.1">
    <property type="nucleotide sequence ID" value="NZ_JBHEER010000001.1"/>
</dbReference>
<evidence type="ECO:0000256" key="7">
    <source>
        <dbReference type="ARBA" id="ARBA00022679"/>
    </source>
</evidence>
<evidence type="ECO:0000259" key="14">
    <source>
        <dbReference type="PROSITE" id="PS50052"/>
    </source>
</evidence>
<evidence type="ECO:0000256" key="13">
    <source>
        <dbReference type="HAMAP-Rule" id="MF_00328"/>
    </source>
</evidence>
<dbReference type="PROSITE" id="PS00856">
    <property type="entry name" value="GUANYLATE_KINASE_1"/>
    <property type="match status" value="1"/>
</dbReference>
<dbReference type="FunFam" id="3.30.63.10:FF:000005">
    <property type="entry name" value="Guanylate kinase"/>
    <property type="match status" value="1"/>
</dbReference>
<comment type="similarity">
    <text evidence="3 13">Belongs to the guanylate kinase family.</text>
</comment>
<dbReference type="GO" id="GO:0005524">
    <property type="term" value="F:ATP binding"/>
    <property type="evidence" value="ECO:0007669"/>
    <property type="project" value="UniProtKB-UniRule"/>
</dbReference>
<evidence type="ECO:0000313" key="15">
    <source>
        <dbReference type="EMBL" id="OYR10964.1"/>
    </source>
</evidence>
<keyword evidence="10 13" id="KW-0067">ATP-binding</keyword>
<dbReference type="OrthoDB" id="9808150at2"/>
<dbReference type="InterPro" id="IPR008145">
    <property type="entry name" value="GK/Ca_channel_bsu"/>
</dbReference>
<dbReference type="Gene3D" id="3.30.63.10">
    <property type="entry name" value="Guanylate Kinase phosphate binding domain"/>
    <property type="match status" value="1"/>
</dbReference>
<evidence type="ECO:0000256" key="9">
    <source>
        <dbReference type="ARBA" id="ARBA00022777"/>
    </source>
</evidence>
<comment type="catalytic activity">
    <reaction evidence="12 13">
        <text>GMP + ATP = GDP + ADP</text>
        <dbReference type="Rhea" id="RHEA:20780"/>
        <dbReference type="ChEBI" id="CHEBI:30616"/>
        <dbReference type="ChEBI" id="CHEBI:58115"/>
        <dbReference type="ChEBI" id="CHEBI:58189"/>
        <dbReference type="ChEBI" id="CHEBI:456216"/>
        <dbReference type="EC" id="2.7.4.8"/>
    </reaction>
</comment>
<dbReference type="InterPro" id="IPR027417">
    <property type="entry name" value="P-loop_NTPase"/>
</dbReference>
<accession>A0A256F802</accession>
<evidence type="ECO:0000256" key="5">
    <source>
        <dbReference type="ARBA" id="ARBA00016296"/>
    </source>
</evidence>
<dbReference type="AlphaFoldDB" id="A0A256F802"/>
<feature type="binding site" evidence="13">
    <location>
        <begin position="21"/>
        <end position="28"/>
    </location>
    <ligand>
        <name>ATP</name>
        <dbReference type="ChEBI" id="CHEBI:30616"/>
    </ligand>
</feature>
<keyword evidence="8 13" id="KW-0547">Nucleotide-binding</keyword>
<comment type="caution">
    <text evidence="15">The sequence shown here is derived from an EMBL/GenBank/DDBJ whole genome shotgun (WGS) entry which is preliminary data.</text>
</comment>
<dbReference type="EC" id="2.7.4.8" evidence="4 13"/>
<dbReference type="Proteomes" id="UP000216478">
    <property type="component" value="Unassembled WGS sequence"/>
</dbReference>
<dbReference type="SMART" id="SM00072">
    <property type="entry name" value="GuKc"/>
    <property type="match status" value="1"/>
</dbReference>
<dbReference type="Gene3D" id="3.40.50.300">
    <property type="entry name" value="P-loop containing nucleotide triphosphate hydrolases"/>
    <property type="match status" value="1"/>
</dbReference>
<evidence type="ECO:0000256" key="11">
    <source>
        <dbReference type="ARBA" id="ARBA00030128"/>
    </source>
</evidence>
<evidence type="ECO:0000256" key="3">
    <source>
        <dbReference type="ARBA" id="ARBA00005790"/>
    </source>
</evidence>
<dbReference type="HAMAP" id="MF_00328">
    <property type="entry name" value="Guanylate_kinase"/>
    <property type="match status" value="1"/>
</dbReference>